<dbReference type="HAMAP" id="MF_00659">
    <property type="entry name" value="UPF0250"/>
    <property type="match status" value="1"/>
</dbReference>
<dbReference type="RefSeq" id="WP_086963698.1">
    <property type="nucleotide sequence ID" value="NZ_CP021376.1"/>
</dbReference>
<dbReference type="InterPro" id="IPR007454">
    <property type="entry name" value="UPF0250_YbeD-like"/>
</dbReference>
<keyword evidence="4" id="KW-1185">Reference proteome</keyword>
<dbReference type="KEGG" id="ocm:CBP12_06380"/>
<dbReference type="NCBIfam" id="NF003447">
    <property type="entry name" value="PRK04998.1"/>
    <property type="match status" value="1"/>
</dbReference>
<gene>
    <name evidence="3" type="ORF">CBP12_06380</name>
</gene>
<dbReference type="InterPro" id="IPR027471">
    <property type="entry name" value="YbeD-like_sf"/>
</dbReference>
<reference evidence="4" key="1">
    <citation type="submission" date="2017-05" db="EMBL/GenBank/DDBJ databases">
        <authorList>
            <person name="Sung H."/>
        </authorList>
    </citation>
    <scope>NUCLEOTIDE SEQUENCE [LARGE SCALE GENOMIC DNA]</scope>
    <source>
        <strain evidence="4">AMac2203</strain>
    </source>
</reference>
<sequence length="91" mass="10159">MSKQLNTKFDEYLDFPCQFPFKILGLADPSLPDMVVAVLQEYAPGDYSPTIKPSSKGTYHAVSVSVTVTSKEHIETLYSKLGELELVKYVL</sequence>
<dbReference type="EMBL" id="CP021376">
    <property type="protein sequence ID" value="ART79823.1"/>
    <property type="molecule type" value="Genomic_DNA"/>
</dbReference>
<comment type="similarity">
    <text evidence="1 2">Belongs to the UPF0250 family.</text>
</comment>
<dbReference type="AlphaFoldDB" id="A0A1Y0CWV4"/>
<dbReference type="Pfam" id="PF04359">
    <property type="entry name" value="DUF493"/>
    <property type="match status" value="1"/>
</dbReference>
<dbReference type="PANTHER" id="PTHR38036">
    <property type="entry name" value="UPF0250 PROTEIN YBED"/>
    <property type="match status" value="1"/>
</dbReference>
<evidence type="ECO:0000313" key="3">
    <source>
        <dbReference type="EMBL" id="ART79823.1"/>
    </source>
</evidence>
<evidence type="ECO:0000256" key="2">
    <source>
        <dbReference type="HAMAP-Rule" id="MF_00659"/>
    </source>
</evidence>
<proteinExistence type="inferred from homology"/>
<organism evidence="3 4">
    <name type="scientific">Oceanisphaera avium</name>
    <dbReference type="NCBI Taxonomy" id="1903694"/>
    <lineage>
        <taxon>Bacteria</taxon>
        <taxon>Pseudomonadati</taxon>
        <taxon>Pseudomonadota</taxon>
        <taxon>Gammaproteobacteria</taxon>
        <taxon>Aeromonadales</taxon>
        <taxon>Aeromonadaceae</taxon>
        <taxon>Oceanisphaera</taxon>
    </lineage>
</organism>
<evidence type="ECO:0000256" key="1">
    <source>
        <dbReference type="ARBA" id="ARBA00008460"/>
    </source>
</evidence>
<dbReference type="Proteomes" id="UP000243793">
    <property type="component" value="Chromosome"/>
</dbReference>
<dbReference type="Gene3D" id="3.30.70.260">
    <property type="match status" value="1"/>
</dbReference>
<protein>
    <recommendedName>
        <fullName evidence="2">UPF0250 protein CBP12_06380</fullName>
    </recommendedName>
</protein>
<evidence type="ECO:0000313" key="4">
    <source>
        <dbReference type="Proteomes" id="UP000243793"/>
    </source>
</evidence>
<dbReference type="OrthoDB" id="9793424at2"/>
<dbReference type="GO" id="GO:0005829">
    <property type="term" value="C:cytosol"/>
    <property type="evidence" value="ECO:0007669"/>
    <property type="project" value="TreeGrafter"/>
</dbReference>
<name>A0A1Y0CWV4_9GAMM</name>
<accession>A0A1Y0CWV4</accession>
<dbReference type="SUPFAM" id="SSF117991">
    <property type="entry name" value="YbeD/HP0495-like"/>
    <property type="match status" value="1"/>
</dbReference>
<dbReference type="PANTHER" id="PTHR38036:SF1">
    <property type="entry name" value="UPF0250 PROTEIN YBED"/>
    <property type="match status" value="1"/>
</dbReference>